<keyword evidence="3 4" id="KW-0472">Membrane</keyword>
<keyword evidence="2 4" id="KW-1133">Transmembrane helix</keyword>
<proteinExistence type="predicted"/>
<name>A0ABP2TXF6_9GAMM</name>
<dbReference type="Gene3D" id="1.20.1250.20">
    <property type="entry name" value="MFS general substrate transporter like domains"/>
    <property type="match status" value="1"/>
</dbReference>
<sequence>MPFLLMILMMNNNLKFLALAALINGTCFSMILPLLAPLTRQLHLSEFQGGVIVSAGAICMAIASIWIAKKKNQLSPNQLVNYGFWGMTFTWAIFTLILYFGTQAILPTLFIFILLVLSRASTGIFMALPQIGLQSYVMTHAVEANDRSKQMAMFGAMNSFGMIVGPFATSVLLFGGLLFPMWIAVALLGLVSIALGILFSKSPQVQADSFNPQQDKDNALANEPIMKQSLIWLTLGFVTYVAIVTLNMTAGFYIQDKFYLSSQQSAVYFSQCMLVVGVCLVLTQLLIVKVLQLKLNSLVIIGLVTMCFGLLLSIYAPTIFVFQASYIFYGISVACLLPAFTTGAAQAVSQQSQVKMASFCTATQALGLIVGPLLSTFLYRFNTHFPFYLLLFLTLSIGLYFSWVLIRKKDETTLLVDENTPN</sequence>
<feature type="transmembrane region" description="Helical" evidence="4">
    <location>
        <begin position="16"/>
        <end position="35"/>
    </location>
</feature>
<gene>
    <name evidence="6" type="ORF">F992_01910</name>
</gene>
<feature type="transmembrane region" description="Helical" evidence="4">
    <location>
        <begin position="357"/>
        <end position="379"/>
    </location>
</feature>
<dbReference type="InterPro" id="IPR011701">
    <property type="entry name" value="MFS"/>
</dbReference>
<dbReference type="InterPro" id="IPR020846">
    <property type="entry name" value="MFS_dom"/>
</dbReference>
<feature type="transmembrane region" description="Helical" evidence="4">
    <location>
        <begin position="326"/>
        <end position="345"/>
    </location>
</feature>
<reference evidence="6 7" key="2">
    <citation type="journal article" date="2016" name="Int. J. Syst. Evol. Microbiol.">
        <title>Taxonomy of haemolytic and/or proteolytic strains of the genus Acinetobacter with the proposal of Acinetobacter courvalinii sp. nov. (genomic species 14 sensu Bouvet &amp; Jeanjean), Acinetobacter dispersus sp. nov. (genomic species 17), Acinetobacter modestus sp. nov., Acinetobacter proteolyticus sp. nov. and Acinetobacter vivianii sp. nov.</title>
        <authorList>
            <person name="Nemec A."/>
            <person name="Radolfova-Krizova L."/>
            <person name="Maixnerova M."/>
            <person name="Vrestiakova E."/>
            <person name="Jezek P."/>
            <person name="Sedo O."/>
        </authorList>
    </citation>
    <scope>NUCLEOTIDE SEQUENCE [LARGE SCALE GENOMIC DNA]</scope>
    <source>
        <strain evidence="6 7">NIPH 236</strain>
    </source>
</reference>
<protein>
    <recommendedName>
        <fullName evidence="5">Major facilitator superfamily (MFS) profile domain-containing protein</fullName>
    </recommendedName>
</protein>
<reference evidence="7" key="1">
    <citation type="submission" date="2013-02" db="EMBL/GenBank/DDBJ databases">
        <title>The Genome Sequence of Acinetobacter sp. NIPH 236.</title>
        <authorList>
            <consortium name="The Broad Institute Genome Sequencing Platform"/>
            <consortium name="The Broad Institute Genome Sequencing Center for Infectious Disease"/>
            <person name="Cerqueira G."/>
            <person name="Feldgarden M."/>
            <person name="Courvalin P."/>
            <person name="Perichon B."/>
            <person name="Grillot-Courvalin C."/>
            <person name="Clermont D."/>
            <person name="Rocha E."/>
            <person name="Yoon E.-J."/>
            <person name="Nemec A."/>
            <person name="Walker B."/>
            <person name="Young S.K."/>
            <person name="Zeng Q."/>
            <person name="Gargeya S."/>
            <person name="Fitzgerald M."/>
            <person name="Haas B."/>
            <person name="Abouelleil A."/>
            <person name="Alvarado L."/>
            <person name="Arachchi H.M."/>
            <person name="Berlin A.M."/>
            <person name="Chapman S.B."/>
            <person name="Dewar J."/>
            <person name="Goldberg J."/>
            <person name="Griggs A."/>
            <person name="Gujja S."/>
            <person name="Hansen M."/>
            <person name="Howarth C."/>
            <person name="Imamovic A."/>
            <person name="Larimer J."/>
            <person name="McCowan C."/>
            <person name="Murphy C."/>
            <person name="Neiman D."/>
            <person name="Pearson M."/>
            <person name="Priest M."/>
            <person name="Roberts A."/>
            <person name="Saif S."/>
            <person name="Shea T."/>
            <person name="Sisk P."/>
            <person name="Sykes S."/>
            <person name="Wortman J."/>
            <person name="Nusbaum C."/>
            <person name="Birren B."/>
        </authorList>
    </citation>
    <scope>NUCLEOTIDE SEQUENCE [LARGE SCALE GENOMIC DNA]</scope>
    <source>
        <strain evidence="7">NIPH 236</strain>
    </source>
</reference>
<dbReference type="RefSeq" id="WP_004662060.1">
    <property type="nucleotide sequence ID" value="NZ_BMDV01000002.1"/>
</dbReference>
<dbReference type="GeneID" id="92835297"/>
<evidence type="ECO:0000256" key="1">
    <source>
        <dbReference type="ARBA" id="ARBA00022692"/>
    </source>
</evidence>
<evidence type="ECO:0000313" key="7">
    <source>
        <dbReference type="Proteomes" id="UP000013190"/>
    </source>
</evidence>
<dbReference type="PANTHER" id="PTHR23546:SF1">
    <property type="entry name" value="MEMBRANE PROTEIN"/>
    <property type="match status" value="1"/>
</dbReference>
<evidence type="ECO:0000256" key="4">
    <source>
        <dbReference type="SAM" id="Phobius"/>
    </source>
</evidence>
<evidence type="ECO:0000256" key="3">
    <source>
        <dbReference type="ARBA" id="ARBA00023136"/>
    </source>
</evidence>
<feature type="transmembrane region" description="Helical" evidence="4">
    <location>
        <begin position="79"/>
        <end position="100"/>
    </location>
</feature>
<accession>A0ABP2TXF6</accession>
<feature type="transmembrane region" description="Helical" evidence="4">
    <location>
        <begin position="179"/>
        <end position="199"/>
    </location>
</feature>
<dbReference type="SUPFAM" id="SSF103473">
    <property type="entry name" value="MFS general substrate transporter"/>
    <property type="match status" value="1"/>
</dbReference>
<feature type="transmembrane region" description="Helical" evidence="4">
    <location>
        <begin position="266"/>
        <end position="288"/>
    </location>
</feature>
<comment type="caution">
    <text evidence="6">The sequence shown here is derived from an EMBL/GenBank/DDBJ whole genome shotgun (WGS) entry which is preliminary data.</text>
</comment>
<keyword evidence="1 4" id="KW-0812">Transmembrane</keyword>
<feature type="transmembrane region" description="Helical" evidence="4">
    <location>
        <begin position="295"/>
        <end position="320"/>
    </location>
</feature>
<evidence type="ECO:0000313" key="6">
    <source>
        <dbReference type="EMBL" id="ENU26942.1"/>
    </source>
</evidence>
<organism evidence="6 7">
    <name type="scientific">Acinetobacter modestus</name>
    <dbReference type="NCBI Taxonomy" id="1776740"/>
    <lineage>
        <taxon>Bacteria</taxon>
        <taxon>Pseudomonadati</taxon>
        <taxon>Pseudomonadota</taxon>
        <taxon>Gammaproteobacteria</taxon>
        <taxon>Moraxellales</taxon>
        <taxon>Moraxellaceae</taxon>
        <taxon>Acinetobacter</taxon>
    </lineage>
</organism>
<keyword evidence="7" id="KW-1185">Reference proteome</keyword>
<dbReference type="EMBL" id="APOJ01000024">
    <property type="protein sequence ID" value="ENU26942.1"/>
    <property type="molecule type" value="Genomic_DNA"/>
</dbReference>
<evidence type="ECO:0000259" key="5">
    <source>
        <dbReference type="PROSITE" id="PS50850"/>
    </source>
</evidence>
<feature type="transmembrane region" description="Helical" evidence="4">
    <location>
        <begin position="106"/>
        <end position="131"/>
    </location>
</feature>
<feature type="transmembrane region" description="Helical" evidence="4">
    <location>
        <begin position="152"/>
        <end position="173"/>
    </location>
</feature>
<dbReference type="Pfam" id="PF07690">
    <property type="entry name" value="MFS_1"/>
    <property type="match status" value="2"/>
</dbReference>
<evidence type="ECO:0000256" key="2">
    <source>
        <dbReference type="ARBA" id="ARBA00022989"/>
    </source>
</evidence>
<feature type="transmembrane region" description="Helical" evidence="4">
    <location>
        <begin position="385"/>
        <end position="406"/>
    </location>
</feature>
<dbReference type="Proteomes" id="UP000013190">
    <property type="component" value="Unassembled WGS sequence"/>
</dbReference>
<feature type="transmembrane region" description="Helical" evidence="4">
    <location>
        <begin position="47"/>
        <end position="67"/>
    </location>
</feature>
<dbReference type="PROSITE" id="PS50850">
    <property type="entry name" value="MFS"/>
    <property type="match status" value="1"/>
</dbReference>
<dbReference type="InterPro" id="IPR036259">
    <property type="entry name" value="MFS_trans_sf"/>
</dbReference>
<dbReference type="PANTHER" id="PTHR23546">
    <property type="entry name" value="TRANSPORT PROTEIN"/>
    <property type="match status" value="1"/>
</dbReference>
<feature type="transmembrane region" description="Helical" evidence="4">
    <location>
        <begin position="230"/>
        <end position="254"/>
    </location>
</feature>
<feature type="domain" description="Major facilitator superfamily (MFS) profile" evidence="5">
    <location>
        <begin position="13"/>
        <end position="410"/>
    </location>
</feature>